<dbReference type="GO" id="GO:0032259">
    <property type="term" value="P:methylation"/>
    <property type="evidence" value="ECO:0007669"/>
    <property type="project" value="UniProtKB-KW"/>
</dbReference>
<keyword evidence="2" id="KW-0830">Ubiquinone</keyword>
<dbReference type="EMBL" id="FQYK01000002">
    <property type="protein sequence ID" value="SHI48672.1"/>
    <property type="molecule type" value="Genomic_DNA"/>
</dbReference>
<dbReference type="Gene3D" id="3.40.50.150">
    <property type="entry name" value="Vaccinia Virus protein VP39"/>
    <property type="match status" value="1"/>
</dbReference>
<dbReference type="AlphaFoldDB" id="A0A1M6BIW3"/>
<dbReference type="GO" id="GO:0008168">
    <property type="term" value="F:methyltransferase activity"/>
    <property type="evidence" value="ECO:0007669"/>
    <property type="project" value="UniProtKB-KW"/>
</dbReference>
<dbReference type="STRING" id="1178825.SAMN05216261_0754"/>
<sequence length="241" mass="28147">MRPNLNKDLYSSKLLKTWSENYGLLPIEKYFIKKYLVNKAAKVIEAGTGGGRIIFEIEKMGYKDLYAFDYVDKMIAICNEKKFHSNSSIQFNTADATNLDVYEDNQFDYLVYLQQILCFLDKDTLHLGLKEAHRIGNANAVYLFSFLNWNSKWYNPILSAIVNFSRVFKNNKVSKNELPWLKINNKFNWRFLNKNQPLNLWLKEKEIVEILENNGFSIIEIKAKVNGDNKVGHIHIACKKT</sequence>
<dbReference type="InterPro" id="IPR029063">
    <property type="entry name" value="SAM-dependent_MTases_sf"/>
</dbReference>
<keyword evidence="2" id="KW-0808">Transferase</keyword>
<name>A0A1M6BIW3_9FLAO</name>
<gene>
    <name evidence="2" type="ORF">SAMN05216261_0754</name>
</gene>
<organism evidence="2 3">
    <name type="scientific">Algibacter luteus</name>
    <dbReference type="NCBI Taxonomy" id="1178825"/>
    <lineage>
        <taxon>Bacteria</taxon>
        <taxon>Pseudomonadati</taxon>
        <taxon>Bacteroidota</taxon>
        <taxon>Flavobacteriia</taxon>
        <taxon>Flavobacteriales</taxon>
        <taxon>Flavobacteriaceae</taxon>
        <taxon>Algibacter</taxon>
    </lineage>
</organism>
<protein>
    <submittedName>
        <fullName evidence="2">Ubiquinone/menaquinone biosynthesis C-methylase UbiE</fullName>
    </submittedName>
</protein>
<evidence type="ECO:0000313" key="2">
    <source>
        <dbReference type="EMBL" id="SHI48672.1"/>
    </source>
</evidence>
<feature type="domain" description="Methyltransferase" evidence="1">
    <location>
        <begin position="43"/>
        <end position="135"/>
    </location>
</feature>
<reference evidence="2 3" key="1">
    <citation type="submission" date="2016-11" db="EMBL/GenBank/DDBJ databases">
        <authorList>
            <person name="Jaros S."/>
            <person name="Januszkiewicz K."/>
            <person name="Wedrychowicz H."/>
        </authorList>
    </citation>
    <scope>NUCLEOTIDE SEQUENCE [LARGE SCALE GENOMIC DNA]</scope>
    <source>
        <strain evidence="2 3">CGMCC 1.12213</strain>
    </source>
</reference>
<dbReference type="CDD" id="cd02440">
    <property type="entry name" value="AdoMet_MTases"/>
    <property type="match status" value="1"/>
</dbReference>
<dbReference type="OrthoDB" id="1434235at2"/>
<proteinExistence type="predicted"/>
<evidence type="ECO:0000313" key="3">
    <source>
        <dbReference type="Proteomes" id="UP000184396"/>
    </source>
</evidence>
<dbReference type="RefSeq" id="WP_019388721.1">
    <property type="nucleotide sequence ID" value="NZ_ALIH01000018.1"/>
</dbReference>
<dbReference type="eggNOG" id="COG2226">
    <property type="taxonomic scope" value="Bacteria"/>
</dbReference>
<dbReference type="Proteomes" id="UP000184396">
    <property type="component" value="Unassembled WGS sequence"/>
</dbReference>
<keyword evidence="3" id="KW-1185">Reference proteome</keyword>
<dbReference type="InterPro" id="IPR041698">
    <property type="entry name" value="Methyltransf_25"/>
</dbReference>
<accession>A0A1M6BIW3</accession>
<dbReference type="Pfam" id="PF13649">
    <property type="entry name" value="Methyltransf_25"/>
    <property type="match status" value="1"/>
</dbReference>
<dbReference type="SUPFAM" id="SSF53335">
    <property type="entry name" value="S-adenosyl-L-methionine-dependent methyltransferases"/>
    <property type="match status" value="1"/>
</dbReference>
<evidence type="ECO:0000259" key="1">
    <source>
        <dbReference type="Pfam" id="PF13649"/>
    </source>
</evidence>
<keyword evidence="2" id="KW-0489">Methyltransferase</keyword>